<keyword evidence="2" id="KW-1185">Reference proteome</keyword>
<dbReference type="AlphaFoldDB" id="A0A3S8ZX00"/>
<dbReference type="EMBL" id="CP034433">
    <property type="protein sequence ID" value="AZN38001.1"/>
    <property type="molecule type" value="Genomic_DNA"/>
</dbReference>
<protein>
    <submittedName>
        <fullName evidence="1">Uncharacterized protein</fullName>
    </submittedName>
</protein>
<organism evidence="1 2">
    <name type="scientific">Iodobacter ciconiae</name>
    <dbReference type="NCBI Taxonomy" id="2496266"/>
    <lineage>
        <taxon>Bacteria</taxon>
        <taxon>Pseudomonadati</taxon>
        <taxon>Pseudomonadota</taxon>
        <taxon>Betaproteobacteria</taxon>
        <taxon>Neisseriales</taxon>
        <taxon>Chitinibacteraceae</taxon>
        <taxon>Iodobacter</taxon>
    </lineage>
</organism>
<dbReference type="OrthoDB" id="1666683at2"/>
<sequence length="93" mass="10409">MMAMTSKTIDHNTLARLIEAGAVHRASIIEQKGDWGSVIQYNMTERTLAARRGSVRIFKKLETLVGYLKDMGPAKFQIAATLYEPETPKNNRG</sequence>
<proteinExistence type="predicted"/>
<gene>
    <name evidence="1" type="ORF">EJO50_16935</name>
</gene>
<evidence type="ECO:0000313" key="2">
    <source>
        <dbReference type="Proteomes" id="UP000282438"/>
    </source>
</evidence>
<name>A0A3S8ZX00_9NEIS</name>
<dbReference type="Proteomes" id="UP000282438">
    <property type="component" value="Chromosome"/>
</dbReference>
<evidence type="ECO:0000313" key="1">
    <source>
        <dbReference type="EMBL" id="AZN38001.1"/>
    </source>
</evidence>
<accession>A0A3S8ZX00</accession>
<reference evidence="1 2" key="1">
    <citation type="submission" date="2018-12" db="EMBL/GenBank/DDBJ databases">
        <title>Complete genome sequence of Iodobacter sp. H11R3.</title>
        <authorList>
            <person name="Bae J.-W."/>
        </authorList>
    </citation>
    <scope>NUCLEOTIDE SEQUENCE [LARGE SCALE GENOMIC DNA]</scope>
    <source>
        <strain evidence="1 2">H11R3</strain>
    </source>
</reference>
<dbReference type="KEGG" id="iod:EJO50_16935"/>
<dbReference type="RefSeq" id="WP_125976143.1">
    <property type="nucleotide sequence ID" value="NZ_CP034433.1"/>
</dbReference>